<evidence type="ECO:0000313" key="1">
    <source>
        <dbReference type="EMBL" id="VDN35629.1"/>
    </source>
</evidence>
<sequence>MAKYAALPQNPALLAAGRTIGGAGASGGTGGANQRQGSGSLKPVIYECSILSPQHCERTTTFASSDWLELASVRPSRVALFGCTTSLALLHHAHDLLVDVSVDSWLIGVRCLDKFATFPA</sequence>
<gene>
    <name evidence="1" type="ORF">DILT_LOCUS16825</name>
</gene>
<dbReference type="EMBL" id="UYRU01087381">
    <property type="protein sequence ID" value="VDN35629.1"/>
    <property type="molecule type" value="Genomic_DNA"/>
</dbReference>
<organism evidence="1 2">
    <name type="scientific">Dibothriocephalus latus</name>
    <name type="common">Fish tapeworm</name>
    <name type="synonym">Diphyllobothrium latum</name>
    <dbReference type="NCBI Taxonomy" id="60516"/>
    <lineage>
        <taxon>Eukaryota</taxon>
        <taxon>Metazoa</taxon>
        <taxon>Spiralia</taxon>
        <taxon>Lophotrochozoa</taxon>
        <taxon>Platyhelminthes</taxon>
        <taxon>Cestoda</taxon>
        <taxon>Eucestoda</taxon>
        <taxon>Diphyllobothriidea</taxon>
        <taxon>Diphyllobothriidae</taxon>
        <taxon>Dibothriocephalus</taxon>
    </lineage>
</organism>
<proteinExistence type="predicted"/>
<evidence type="ECO:0000313" key="2">
    <source>
        <dbReference type="Proteomes" id="UP000281553"/>
    </source>
</evidence>
<dbReference type="Proteomes" id="UP000281553">
    <property type="component" value="Unassembled WGS sequence"/>
</dbReference>
<name>A0A3P7R2S2_DIBLA</name>
<reference evidence="1 2" key="1">
    <citation type="submission" date="2018-11" db="EMBL/GenBank/DDBJ databases">
        <authorList>
            <consortium name="Pathogen Informatics"/>
        </authorList>
    </citation>
    <scope>NUCLEOTIDE SEQUENCE [LARGE SCALE GENOMIC DNA]</scope>
</reference>
<accession>A0A3P7R2S2</accession>
<dbReference type="AlphaFoldDB" id="A0A3P7R2S2"/>
<protein>
    <submittedName>
        <fullName evidence="1">Uncharacterized protein</fullName>
    </submittedName>
</protein>
<keyword evidence="2" id="KW-1185">Reference proteome</keyword>